<dbReference type="EMBL" id="ML979133">
    <property type="protein sequence ID" value="KAF1919969.1"/>
    <property type="molecule type" value="Genomic_DNA"/>
</dbReference>
<dbReference type="InterPro" id="IPR010730">
    <property type="entry name" value="HET"/>
</dbReference>
<reference evidence="3" key="1">
    <citation type="journal article" date="2020" name="Stud. Mycol.">
        <title>101 Dothideomycetes genomes: a test case for predicting lifestyles and emergence of pathogens.</title>
        <authorList>
            <person name="Haridas S."/>
            <person name="Albert R."/>
            <person name="Binder M."/>
            <person name="Bloem J."/>
            <person name="Labutti K."/>
            <person name="Salamov A."/>
            <person name="Andreopoulos B."/>
            <person name="Baker S."/>
            <person name="Barry K."/>
            <person name="Bills G."/>
            <person name="Bluhm B."/>
            <person name="Cannon C."/>
            <person name="Castanera R."/>
            <person name="Culley D."/>
            <person name="Daum C."/>
            <person name="Ezra D."/>
            <person name="Gonzalez J."/>
            <person name="Henrissat B."/>
            <person name="Kuo A."/>
            <person name="Liang C."/>
            <person name="Lipzen A."/>
            <person name="Lutzoni F."/>
            <person name="Magnuson J."/>
            <person name="Mondo S."/>
            <person name="Nolan M."/>
            <person name="Ohm R."/>
            <person name="Pangilinan J."/>
            <person name="Park H.-J."/>
            <person name="Ramirez L."/>
            <person name="Alfaro M."/>
            <person name="Sun H."/>
            <person name="Tritt A."/>
            <person name="Yoshinaga Y."/>
            <person name="Zwiers L.-H."/>
            <person name="Turgeon B."/>
            <person name="Goodwin S."/>
            <person name="Spatafora J."/>
            <person name="Crous P."/>
            <person name="Grigoriev I."/>
        </authorList>
    </citation>
    <scope>NUCLEOTIDE SEQUENCE</scope>
    <source>
        <strain evidence="3">HMLAC05119</strain>
    </source>
</reference>
<evidence type="ECO:0000256" key="1">
    <source>
        <dbReference type="SAM" id="MobiDB-lite"/>
    </source>
</evidence>
<organism evidence="3 4">
    <name type="scientific">Ampelomyces quisqualis</name>
    <name type="common">Powdery mildew agent</name>
    <dbReference type="NCBI Taxonomy" id="50730"/>
    <lineage>
        <taxon>Eukaryota</taxon>
        <taxon>Fungi</taxon>
        <taxon>Dikarya</taxon>
        <taxon>Ascomycota</taxon>
        <taxon>Pezizomycotina</taxon>
        <taxon>Dothideomycetes</taxon>
        <taxon>Pleosporomycetidae</taxon>
        <taxon>Pleosporales</taxon>
        <taxon>Pleosporineae</taxon>
        <taxon>Phaeosphaeriaceae</taxon>
        <taxon>Ampelomyces</taxon>
    </lineage>
</organism>
<dbReference type="Pfam" id="PF26639">
    <property type="entry name" value="Het-6_barrel"/>
    <property type="match status" value="1"/>
</dbReference>
<evidence type="ECO:0000313" key="4">
    <source>
        <dbReference type="Proteomes" id="UP000800096"/>
    </source>
</evidence>
<accession>A0A6A5QXG8</accession>
<dbReference type="AlphaFoldDB" id="A0A6A5QXG8"/>
<evidence type="ECO:0000313" key="3">
    <source>
        <dbReference type="EMBL" id="KAF1919969.1"/>
    </source>
</evidence>
<sequence length="628" mass="71508">MELAQFHYQTLPGPGYIRLVTILPGERGSDLRLQLEYVRLNPTLSYECLSYAWGPVGHGRTITLNNSAFLISSTLHTAIEHLRCARQERKMWIDAISICQANIEERSQQVAIMRTIYKNATRVVVWLGPATESSEQAMSFLKTMGAAERNSHRRRFGQVNCDTSSESGPDEDEKRERSTHKRSSSKANNNGLHRGKSSAFWKRLIHYSTKNDFVVTGFSERTNHKEYFSDAWLPHWRALDELLDRTWWSRTWVVQEVWSASRVLIQCGSTTIKWTTFQQAMSYSEAWDEMGDSVRGTQREQHWAALRRRYTLAIHLAKERANGRALSTLLVTTWDRASTDPRDKVFAMLSLAGEHEHVSMKPDYTKSTEQVYREAARDIIVNHGQMDILLAASGIHQNDGLPTWVPDWRRKAFTKKPTLLVNRHLMLRLLYGGSMSSAVLEGHGYRAAGNSKPLASFSNNLSVLTVRSQKIDVIAEVCEADIATMQDDDFLNQAFDFILRSEFVPASTRQHEADVRTQSDAAKDTSTLFATLTGGGKIPDDNWASIIRNVMQRRRLFVTRDGRFGIAPLNAQPADVVVLISGCNFPIVLRAAYDAFVVVGEAYRKSSNQFFFSREHWLMWRDIQFTDG</sequence>
<dbReference type="Pfam" id="PF06985">
    <property type="entry name" value="HET"/>
    <property type="match status" value="1"/>
</dbReference>
<feature type="domain" description="Heterokaryon incompatibility" evidence="2">
    <location>
        <begin position="46"/>
        <end position="256"/>
    </location>
</feature>
<proteinExistence type="predicted"/>
<feature type="region of interest" description="Disordered" evidence="1">
    <location>
        <begin position="149"/>
        <end position="194"/>
    </location>
</feature>
<dbReference type="InterPro" id="IPR052895">
    <property type="entry name" value="HetReg/Transcr_Mod"/>
</dbReference>
<evidence type="ECO:0000259" key="2">
    <source>
        <dbReference type="Pfam" id="PF06985"/>
    </source>
</evidence>
<dbReference type="PANTHER" id="PTHR24148">
    <property type="entry name" value="ANKYRIN REPEAT DOMAIN-CONTAINING PROTEIN 39 HOMOLOG-RELATED"/>
    <property type="match status" value="1"/>
</dbReference>
<dbReference type="Proteomes" id="UP000800096">
    <property type="component" value="Unassembled WGS sequence"/>
</dbReference>
<name>A0A6A5QXG8_AMPQU</name>
<gene>
    <name evidence="3" type="ORF">BDU57DRAFT_442885</name>
</gene>
<keyword evidence="4" id="KW-1185">Reference proteome</keyword>
<dbReference type="OrthoDB" id="5416609at2759"/>
<dbReference type="PANTHER" id="PTHR24148:SF73">
    <property type="entry name" value="HET DOMAIN PROTEIN (AFU_ORTHOLOGUE AFUA_8G01020)"/>
    <property type="match status" value="1"/>
</dbReference>
<protein>
    <submittedName>
        <fullName evidence="3">Heterokaryon incompatibility protein-domain-containing protein</fullName>
    </submittedName>
</protein>